<proteinExistence type="predicted"/>
<name>A0A815JZ04_9BILA</name>
<keyword evidence="3" id="KW-1185">Reference proteome</keyword>
<dbReference type="InterPro" id="IPR011990">
    <property type="entry name" value="TPR-like_helical_dom_sf"/>
</dbReference>
<sequence length="239" mass="27945">HSLELGRPRLMIPNETVLKKINNFQQLYRSEQAGRWWTHDSFLFRLLNKAFRTEDIATIYPFLNIVRNLIDNQHGLISMNGFLSVTNDRTVADMFASIDQNRLGYEAVLFELKLDVDGKPSSRKPFADITNISQYPEEKEILFSMGIVWCIDSVTQQENNSYLIKLSLTNEEDLRSTELIKYLKKNMSKEMCTLLTFGNFLFDIGEYDKAEYYYKKMAIELPPNDKRQAILYNNIGLIR</sequence>
<gene>
    <name evidence="1" type="ORF">GPM918_LOCUS32689</name>
    <name evidence="2" type="ORF">SRO942_LOCUS33362</name>
</gene>
<organism evidence="1 3">
    <name type="scientific">Didymodactylos carnosus</name>
    <dbReference type="NCBI Taxonomy" id="1234261"/>
    <lineage>
        <taxon>Eukaryota</taxon>
        <taxon>Metazoa</taxon>
        <taxon>Spiralia</taxon>
        <taxon>Gnathifera</taxon>
        <taxon>Rotifera</taxon>
        <taxon>Eurotatoria</taxon>
        <taxon>Bdelloidea</taxon>
        <taxon>Philodinida</taxon>
        <taxon>Philodinidae</taxon>
        <taxon>Didymodactylos</taxon>
    </lineage>
</organism>
<dbReference type="Proteomes" id="UP000681722">
    <property type="component" value="Unassembled WGS sequence"/>
</dbReference>
<feature type="non-terminal residue" evidence="1">
    <location>
        <position position="1"/>
    </location>
</feature>
<dbReference type="SUPFAM" id="SSF48452">
    <property type="entry name" value="TPR-like"/>
    <property type="match status" value="1"/>
</dbReference>
<evidence type="ECO:0000313" key="1">
    <source>
        <dbReference type="EMBL" id="CAF1388674.1"/>
    </source>
</evidence>
<evidence type="ECO:0000313" key="2">
    <source>
        <dbReference type="EMBL" id="CAF4283427.1"/>
    </source>
</evidence>
<dbReference type="AlphaFoldDB" id="A0A815JZ04"/>
<comment type="caution">
    <text evidence="1">The sequence shown here is derived from an EMBL/GenBank/DDBJ whole genome shotgun (WGS) entry which is preliminary data.</text>
</comment>
<evidence type="ECO:0008006" key="4">
    <source>
        <dbReference type="Google" id="ProtNLM"/>
    </source>
</evidence>
<dbReference type="Proteomes" id="UP000663829">
    <property type="component" value="Unassembled WGS sequence"/>
</dbReference>
<protein>
    <recommendedName>
        <fullName evidence="4">Tetratricopeptide repeat protein</fullName>
    </recommendedName>
</protein>
<accession>A0A815JZ04</accession>
<reference evidence="1" key="1">
    <citation type="submission" date="2021-02" db="EMBL/GenBank/DDBJ databases">
        <authorList>
            <person name="Nowell W R."/>
        </authorList>
    </citation>
    <scope>NUCLEOTIDE SEQUENCE</scope>
</reference>
<dbReference type="Gene3D" id="3.90.176.10">
    <property type="entry name" value="Toxin ADP-ribosyltransferase, Chain A, domain 1"/>
    <property type="match status" value="1"/>
</dbReference>
<dbReference type="EMBL" id="CAJNOQ010016855">
    <property type="protein sequence ID" value="CAF1388674.1"/>
    <property type="molecule type" value="Genomic_DNA"/>
</dbReference>
<evidence type="ECO:0000313" key="3">
    <source>
        <dbReference type="Proteomes" id="UP000663829"/>
    </source>
</evidence>
<dbReference type="EMBL" id="CAJOBC010082263">
    <property type="protein sequence ID" value="CAF4283427.1"/>
    <property type="molecule type" value="Genomic_DNA"/>
</dbReference>
<dbReference type="SUPFAM" id="SSF56399">
    <property type="entry name" value="ADP-ribosylation"/>
    <property type="match status" value="1"/>
</dbReference>